<dbReference type="KEGG" id="gtt:GUITHDRAFT_71954"/>
<dbReference type="GO" id="GO:0050667">
    <property type="term" value="P:homocysteine metabolic process"/>
    <property type="evidence" value="ECO:0007669"/>
    <property type="project" value="TreeGrafter"/>
</dbReference>
<dbReference type="AlphaFoldDB" id="L1J7Z1"/>
<dbReference type="GO" id="GO:0050660">
    <property type="term" value="F:flavin adenine dinucleotide binding"/>
    <property type="evidence" value="ECO:0007669"/>
    <property type="project" value="TreeGrafter"/>
</dbReference>
<dbReference type="eggNOG" id="KOG1158">
    <property type="taxonomic scope" value="Eukaryota"/>
</dbReference>
<evidence type="ECO:0008006" key="5">
    <source>
        <dbReference type="Google" id="ProtNLM"/>
    </source>
</evidence>
<dbReference type="PANTHER" id="PTHR19384">
    <property type="entry name" value="NITRIC OXIDE SYNTHASE-RELATED"/>
    <property type="match status" value="1"/>
</dbReference>
<dbReference type="EnsemblProtists" id="EKX44653">
    <property type="protein sequence ID" value="EKX44653"/>
    <property type="gene ID" value="GUITHDRAFT_71954"/>
</dbReference>
<evidence type="ECO:0000313" key="2">
    <source>
        <dbReference type="EMBL" id="EKX44653.1"/>
    </source>
</evidence>
<sequence length="109" mass="12176">MLPPQSPRYYSLSTSPLARGSRKGKILVSVCENVLHRKGRSAPVRRRGLCSGYLEDLSHVAKEKGKLITLECFLRPSNDFHLPKDPRTPMMLVGFGTGVAPFLGFLEHR</sequence>
<dbReference type="Gene3D" id="2.40.30.10">
    <property type="entry name" value="Translation factors"/>
    <property type="match status" value="1"/>
</dbReference>
<name>L1J7Z1_GUITC</name>
<dbReference type="GeneID" id="17301330"/>
<dbReference type="InterPro" id="IPR017938">
    <property type="entry name" value="Riboflavin_synthase-like_b-brl"/>
</dbReference>
<gene>
    <name evidence="2" type="ORF">GUITHDRAFT_71954</name>
</gene>
<dbReference type="GO" id="GO:0010181">
    <property type="term" value="F:FMN binding"/>
    <property type="evidence" value="ECO:0007669"/>
    <property type="project" value="TreeGrafter"/>
</dbReference>
<evidence type="ECO:0000313" key="3">
    <source>
        <dbReference type="EnsemblProtists" id="EKX44653"/>
    </source>
</evidence>
<feature type="non-terminal residue" evidence="2">
    <location>
        <position position="109"/>
    </location>
</feature>
<evidence type="ECO:0000256" key="1">
    <source>
        <dbReference type="ARBA" id="ARBA00022630"/>
    </source>
</evidence>
<dbReference type="PRINTS" id="PR00371">
    <property type="entry name" value="FPNCR"/>
</dbReference>
<dbReference type="OrthoDB" id="1856718at2759"/>
<protein>
    <recommendedName>
        <fullName evidence="5">Oxidoreductase FAD/NAD(P)-binding domain-containing protein</fullName>
    </recommendedName>
</protein>
<dbReference type="SUPFAM" id="SSF63380">
    <property type="entry name" value="Riboflavin synthase domain-like"/>
    <property type="match status" value="1"/>
</dbReference>
<dbReference type="RefSeq" id="XP_005831633.1">
    <property type="nucleotide sequence ID" value="XM_005831576.1"/>
</dbReference>
<dbReference type="Gene3D" id="3.40.50.80">
    <property type="entry name" value="Nucleotide-binding domain of ferredoxin-NADP reductase (FNR) module"/>
    <property type="match status" value="1"/>
</dbReference>
<dbReference type="InterPro" id="IPR039261">
    <property type="entry name" value="FNR_nucleotide-bd"/>
</dbReference>
<keyword evidence="1" id="KW-0285">Flavoprotein</keyword>
<dbReference type="GO" id="GO:0005829">
    <property type="term" value="C:cytosol"/>
    <property type="evidence" value="ECO:0007669"/>
    <property type="project" value="TreeGrafter"/>
</dbReference>
<dbReference type="OMA" id="PAFHCFL"/>
<reference evidence="4" key="2">
    <citation type="submission" date="2012-11" db="EMBL/GenBank/DDBJ databases">
        <authorList>
            <person name="Kuo A."/>
            <person name="Curtis B.A."/>
            <person name="Tanifuji G."/>
            <person name="Burki F."/>
            <person name="Gruber A."/>
            <person name="Irimia M."/>
            <person name="Maruyama S."/>
            <person name="Arias M.C."/>
            <person name="Ball S.G."/>
            <person name="Gile G.H."/>
            <person name="Hirakawa Y."/>
            <person name="Hopkins J.F."/>
            <person name="Rensing S.A."/>
            <person name="Schmutz J."/>
            <person name="Symeonidi A."/>
            <person name="Elias M."/>
            <person name="Eveleigh R.J."/>
            <person name="Herman E.K."/>
            <person name="Klute M.J."/>
            <person name="Nakayama T."/>
            <person name="Obornik M."/>
            <person name="Reyes-Prieto A."/>
            <person name="Armbrust E.V."/>
            <person name="Aves S.J."/>
            <person name="Beiko R.G."/>
            <person name="Coutinho P."/>
            <person name="Dacks J.B."/>
            <person name="Durnford D.G."/>
            <person name="Fast N.M."/>
            <person name="Green B.R."/>
            <person name="Grisdale C."/>
            <person name="Hempe F."/>
            <person name="Henrissat B."/>
            <person name="Hoppner M.P."/>
            <person name="Ishida K.-I."/>
            <person name="Kim E."/>
            <person name="Koreny L."/>
            <person name="Kroth P.G."/>
            <person name="Liu Y."/>
            <person name="Malik S.-B."/>
            <person name="Maier U.G."/>
            <person name="McRose D."/>
            <person name="Mock T."/>
            <person name="Neilson J.A."/>
            <person name="Onodera N.T."/>
            <person name="Poole A.M."/>
            <person name="Pritham E.J."/>
            <person name="Richards T.A."/>
            <person name="Rocap G."/>
            <person name="Roy S.W."/>
            <person name="Sarai C."/>
            <person name="Schaack S."/>
            <person name="Shirato S."/>
            <person name="Slamovits C.H."/>
            <person name="Spencer D.F."/>
            <person name="Suzuki S."/>
            <person name="Worden A.Z."/>
            <person name="Zauner S."/>
            <person name="Barry K."/>
            <person name="Bell C."/>
            <person name="Bharti A.K."/>
            <person name="Crow J.A."/>
            <person name="Grimwood J."/>
            <person name="Kramer R."/>
            <person name="Lindquist E."/>
            <person name="Lucas S."/>
            <person name="Salamov A."/>
            <person name="McFadden G.I."/>
            <person name="Lane C.E."/>
            <person name="Keeling P.J."/>
            <person name="Gray M.W."/>
            <person name="Grigoriev I.V."/>
            <person name="Archibald J.M."/>
        </authorList>
    </citation>
    <scope>NUCLEOTIDE SEQUENCE</scope>
    <source>
        <strain evidence="4">CCMP2712</strain>
    </source>
</reference>
<dbReference type="EMBL" id="JH993003">
    <property type="protein sequence ID" value="EKX44653.1"/>
    <property type="molecule type" value="Genomic_DNA"/>
</dbReference>
<reference evidence="3" key="3">
    <citation type="submission" date="2016-03" db="UniProtKB">
        <authorList>
            <consortium name="EnsemblProtists"/>
        </authorList>
    </citation>
    <scope>IDENTIFICATION</scope>
</reference>
<dbReference type="HOGENOM" id="CLU_2190846_0_0_1"/>
<dbReference type="PaxDb" id="55529-EKX44653"/>
<dbReference type="GO" id="GO:0009086">
    <property type="term" value="P:methionine biosynthetic process"/>
    <property type="evidence" value="ECO:0007669"/>
    <property type="project" value="TreeGrafter"/>
</dbReference>
<evidence type="ECO:0000313" key="4">
    <source>
        <dbReference type="Proteomes" id="UP000011087"/>
    </source>
</evidence>
<accession>L1J7Z1</accession>
<dbReference type="PANTHER" id="PTHR19384:SF84">
    <property type="entry name" value="METHIONINE SYNTHASE REDUCTASE"/>
    <property type="match status" value="1"/>
</dbReference>
<dbReference type="Proteomes" id="UP000011087">
    <property type="component" value="Unassembled WGS sequence"/>
</dbReference>
<organism evidence="2">
    <name type="scientific">Guillardia theta (strain CCMP2712)</name>
    <name type="common">Cryptophyte</name>
    <dbReference type="NCBI Taxonomy" id="905079"/>
    <lineage>
        <taxon>Eukaryota</taxon>
        <taxon>Cryptophyceae</taxon>
        <taxon>Pyrenomonadales</taxon>
        <taxon>Geminigeraceae</taxon>
        <taxon>Guillardia</taxon>
    </lineage>
</organism>
<reference evidence="2 4" key="1">
    <citation type="journal article" date="2012" name="Nature">
        <title>Algal genomes reveal evolutionary mosaicism and the fate of nucleomorphs.</title>
        <authorList>
            <consortium name="DOE Joint Genome Institute"/>
            <person name="Curtis B.A."/>
            <person name="Tanifuji G."/>
            <person name="Burki F."/>
            <person name="Gruber A."/>
            <person name="Irimia M."/>
            <person name="Maruyama S."/>
            <person name="Arias M.C."/>
            <person name="Ball S.G."/>
            <person name="Gile G.H."/>
            <person name="Hirakawa Y."/>
            <person name="Hopkins J.F."/>
            <person name="Kuo A."/>
            <person name="Rensing S.A."/>
            <person name="Schmutz J."/>
            <person name="Symeonidi A."/>
            <person name="Elias M."/>
            <person name="Eveleigh R.J."/>
            <person name="Herman E.K."/>
            <person name="Klute M.J."/>
            <person name="Nakayama T."/>
            <person name="Obornik M."/>
            <person name="Reyes-Prieto A."/>
            <person name="Armbrust E.V."/>
            <person name="Aves S.J."/>
            <person name="Beiko R.G."/>
            <person name="Coutinho P."/>
            <person name="Dacks J.B."/>
            <person name="Durnford D.G."/>
            <person name="Fast N.M."/>
            <person name="Green B.R."/>
            <person name="Grisdale C.J."/>
            <person name="Hempel F."/>
            <person name="Henrissat B."/>
            <person name="Hoppner M.P."/>
            <person name="Ishida K."/>
            <person name="Kim E."/>
            <person name="Koreny L."/>
            <person name="Kroth P.G."/>
            <person name="Liu Y."/>
            <person name="Malik S.B."/>
            <person name="Maier U.G."/>
            <person name="McRose D."/>
            <person name="Mock T."/>
            <person name="Neilson J.A."/>
            <person name="Onodera N.T."/>
            <person name="Poole A.M."/>
            <person name="Pritham E.J."/>
            <person name="Richards T.A."/>
            <person name="Rocap G."/>
            <person name="Roy S.W."/>
            <person name="Sarai C."/>
            <person name="Schaack S."/>
            <person name="Shirato S."/>
            <person name="Slamovits C.H."/>
            <person name="Spencer D.F."/>
            <person name="Suzuki S."/>
            <person name="Worden A.Z."/>
            <person name="Zauner S."/>
            <person name="Barry K."/>
            <person name="Bell C."/>
            <person name="Bharti A.K."/>
            <person name="Crow J.A."/>
            <person name="Grimwood J."/>
            <person name="Kramer R."/>
            <person name="Lindquist E."/>
            <person name="Lucas S."/>
            <person name="Salamov A."/>
            <person name="McFadden G.I."/>
            <person name="Lane C.E."/>
            <person name="Keeling P.J."/>
            <person name="Gray M.W."/>
            <person name="Grigoriev I.V."/>
            <person name="Archibald J.M."/>
        </authorList>
    </citation>
    <scope>NUCLEOTIDE SEQUENCE</scope>
    <source>
        <strain evidence="2 4">CCMP2712</strain>
    </source>
</reference>
<dbReference type="GO" id="GO:0030586">
    <property type="term" value="F:[methionine synthase] reductase (NADPH) activity"/>
    <property type="evidence" value="ECO:0007669"/>
    <property type="project" value="TreeGrafter"/>
</dbReference>
<dbReference type="STRING" id="905079.L1J7Z1"/>
<dbReference type="InterPro" id="IPR001709">
    <property type="entry name" value="Flavoprot_Pyr_Nucl_cyt_Rdtase"/>
</dbReference>
<keyword evidence="4" id="KW-1185">Reference proteome</keyword>
<proteinExistence type="predicted"/>
<dbReference type="SUPFAM" id="SSF52343">
    <property type="entry name" value="Ferredoxin reductase-like, C-terminal NADP-linked domain"/>
    <property type="match status" value="1"/>
</dbReference>